<feature type="domain" description="Nuclear receptor" evidence="12">
    <location>
        <begin position="9"/>
        <end position="88"/>
    </location>
</feature>
<dbReference type="OrthoDB" id="5873264at2759"/>
<dbReference type="GO" id="GO:0000122">
    <property type="term" value="P:negative regulation of transcription by RNA polymerase II"/>
    <property type="evidence" value="ECO:0007669"/>
    <property type="project" value="UniProtKB-ARBA"/>
</dbReference>
<dbReference type="PROSITE" id="PS51843">
    <property type="entry name" value="NR_LBD"/>
    <property type="match status" value="1"/>
</dbReference>
<feature type="compositionally biased region" description="Pro residues" evidence="11">
    <location>
        <begin position="164"/>
        <end position="184"/>
    </location>
</feature>
<dbReference type="CDD" id="cd06950">
    <property type="entry name" value="NR_LBD_Tlx_PNR_like"/>
    <property type="match status" value="1"/>
</dbReference>
<evidence type="ECO:0000256" key="9">
    <source>
        <dbReference type="ARBA" id="ARBA00023242"/>
    </source>
</evidence>
<dbReference type="GO" id="GO:0008270">
    <property type="term" value="F:zinc ion binding"/>
    <property type="evidence" value="ECO:0007669"/>
    <property type="project" value="UniProtKB-KW"/>
</dbReference>
<dbReference type="PRINTS" id="PR01282">
    <property type="entry name" value="COUPTNFACTOR"/>
</dbReference>
<dbReference type="SMART" id="SM00430">
    <property type="entry name" value="HOLI"/>
    <property type="match status" value="1"/>
</dbReference>
<keyword evidence="14" id="KW-1185">Reference proteome</keyword>
<evidence type="ECO:0000256" key="2">
    <source>
        <dbReference type="ARBA" id="ARBA00022723"/>
    </source>
</evidence>
<feature type="region of interest" description="Disordered" evidence="11">
    <location>
        <begin position="83"/>
        <end position="122"/>
    </location>
</feature>
<dbReference type="CTD" id="33823"/>
<keyword evidence="2 10" id="KW-0479">Metal-binding</keyword>
<evidence type="ECO:0000256" key="1">
    <source>
        <dbReference type="ARBA" id="ARBA00004123"/>
    </source>
</evidence>
<proteinExistence type="inferred from homology"/>
<keyword evidence="3 10" id="KW-0863">Zinc-finger</keyword>
<evidence type="ECO:0000313" key="14">
    <source>
        <dbReference type="Proteomes" id="UP000694846"/>
    </source>
</evidence>
<dbReference type="Proteomes" id="UP000694846">
    <property type="component" value="Unplaced"/>
</dbReference>
<feature type="compositionally biased region" description="Basic residues" evidence="11">
    <location>
        <begin position="93"/>
        <end position="108"/>
    </location>
</feature>
<name>A0A8B8G4F1_9HEMI</name>
<keyword evidence="8 10" id="KW-0675">Receptor</keyword>
<dbReference type="FunFam" id="3.30.50.10:FF:000019">
    <property type="entry name" value="Nuclear receptor subfamily 2 group E member"/>
    <property type="match status" value="1"/>
</dbReference>
<evidence type="ECO:0000259" key="13">
    <source>
        <dbReference type="PROSITE" id="PS51843"/>
    </source>
</evidence>
<dbReference type="FunFam" id="1.10.565.10:FF:000038">
    <property type="entry name" value="Dissatisfaction, isoform A"/>
    <property type="match status" value="1"/>
</dbReference>
<dbReference type="GO" id="GO:0005634">
    <property type="term" value="C:nucleus"/>
    <property type="evidence" value="ECO:0007669"/>
    <property type="project" value="UniProtKB-SubCell"/>
</dbReference>
<evidence type="ECO:0000313" key="15">
    <source>
        <dbReference type="RefSeq" id="XP_025417565.1"/>
    </source>
</evidence>
<dbReference type="InterPro" id="IPR013088">
    <property type="entry name" value="Znf_NHR/GATA"/>
</dbReference>
<evidence type="ECO:0000256" key="3">
    <source>
        <dbReference type="ARBA" id="ARBA00022771"/>
    </source>
</evidence>
<dbReference type="PRINTS" id="PR00398">
    <property type="entry name" value="STRDHORMONER"/>
</dbReference>
<dbReference type="InterPro" id="IPR001723">
    <property type="entry name" value="Nuclear_hrmn_rcpt"/>
</dbReference>
<dbReference type="GO" id="GO:0003700">
    <property type="term" value="F:DNA-binding transcription factor activity"/>
    <property type="evidence" value="ECO:0007669"/>
    <property type="project" value="InterPro"/>
</dbReference>
<gene>
    <name evidence="15" type="primary">LOC112688528</name>
</gene>
<dbReference type="SUPFAM" id="SSF48508">
    <property type="entry name" value="Nuclear receptor ligand-binding domain"/>
    <property type="match status" value="1"/>
</dbReference>
<evidence type="ECO:0000256" key="6">
    <source>
        <dbReference type="ARBA" id="ARBA00023125"/>
    </source>
</evidence>
<dbReference type="PROSITE" id="PS51030">
    <property type="entry name" value="NUCLEAR_REC_DBD_2"/>
    <property type="match status" value="1"/>
</dbReference>
<dbReference type="SMART" id="SM00399">
    <property type="entry name" value="ZnF_C4"/>
    <property type="match status" value="1"/>
</dbReference>
<dbReference type="CDD" id="cd07163">
    <property type="entry name" value="NR_DBD_TLX"/>
    <property type="match status" value="1"/>
</dbReference>
<comment type="subcellular location">
    <subcellularLocation>
        <location evidence="1 10">Nucleus</location>
    </subcellularLocation>
</comment>
<dbReference type="GO" id="GO:0032502">
    <property type="term" value="P:developmental process"/>
    <property type="evidence" value="ECO:0007669"/>
    <property type="project" value="UniProtKB-ARBA"/>
</dbReference>
<organism evidence="14 15">
    <name type="scientific">Sipha flava</name>
    <name type="common">yellow sugarcane aphid</name>
    <dbReference type="NCBI Taxonomy" id="143950"/>
    <lineage>
        <taxon>Eukaryota</taxon>
        <taxon>Metazoa</taxon>
        <taxon>Ecdysozoa</taxon>
        <taxon>Arthropoda</taxon>
        <taxon>Hexapoda</taxon>
        <taxon>Insecta</taxon>
        <taxon>Pterygota</taxon>
        <taxon>Neoptera</taxon>
        <taxon>Paraneoptera</taxon>
        <taxon>Hemiptera</taxon>
        <taxon>Sternorrhyncha</taxon>
        <taxon>Aphidomorpha</taxon>
        <taxon>Aphidoidea</taxon>
        <taxon>Aphididae</taxon>
        <taxon>Sipha</taxon>
    </lineage>
</organism>
<dbReference type="SUPFAM" id="SSF57716">
    <property type="entry name" value="Glucocorticoid receptor-like (DNA-binding domain)"/>
    <property type="match status" value="1"/>
</dbReference>
<evidence type="ECO:0000256" key="10">
    <source>
        <dbReference type="RuleBase" id="RU004334"/>
    </source>
</evidence>
<dbReference type="Gene3D" id="1.10.565.10">
    <property type="entry name" value="Retinoid X Receptor"/>
    <property type="match status" value="1"/>
</dbReference>
<dbReference type="AlphaFoldDB" id="A0A8B8G4F1"/>
<comment type="similarity">
    <text evidence="10">Belongs to the nuclear hormone receptor family.</text>
</comment>
<accession>A0A8B8G4F1</accession>
<dbReference type="GeneID" id="112688528"/>
<keyword evidence="6 10" id="KW-0238">DNA-binding</keyword>
<dbReference type="PRINTS" id="PR00047">
    <property type="entry name" value="STROIDFINGER"/>
</dbReference>
<feature type="compositionally biased region" description="Polar residues" evidence="11">
    <location>
        <begin position="111"/>
        <end position="122"/>
    </location>
</feature>
<dbReference type="InterPro" id="IPR035500">
    <property type="entry name" value="NHR-like_dom_sf"/>
</dbReference>
<keyword evidence="4 10" id="KW-0862">Zinc</keyword>
<dbReference type="InterPro" id="IPR000536">
    <property type="entry name" value="Nucl_hrmn_rcpt_lig-bd"/>
</dbReference>
<dbReference type="InterPro" id="IPR001628">
    <property type="entry name" value="Znf_hrmn_rcpt"/>
</dbReference>
<dbReference type="Gene3D" id="3.30.50.10">
    <property type="entry name" value="Erythroid Transcription Factor GATA-1, subunit A"/>
    <property type="match status" value="1"/>
</dbReference>
<evidence type="ECO:0000256" key="11">
    <source>
        <dbReference type="SAM" id="MobiDB-lite"/>
    </source>
</evidence>
<dbReference type="PANTHER" id="PTHR24083">
    <property type="entry name" value="NUCLEAR HORMONE RECEPTOR"/>
    <property type="match status" value="1"/>
</dbReference>
<keyword evidence="5 10" id="KW-0805">Transcription regulation</keyword>
<dbReference type="RefSeq" id="XP_025417565.1">
    <property type="nucleotide sequence ID" value="XM_025561780.1"/>
</dbReference>
<dbReference type="Pfam" id="PF00104">
    <property type="entry name" value="Hormone_recep"/>
    <property type="match status" value="1"/>
</dbReference>
<dbReference type="Pfam" id="PF00105">
    <property type="entry name" value="zf-C4"/>
    <property type="match status" value="1"/>
</dbReference>
<keyword evidence="7 10" id="KW-0804">Transcription</keyword>
<evidence type="ECO:0000256" key="5">
    <source>
        <dbReference type="ARBA" id="ARBA00023015"/>
    </source>
</evidence>
<dbReference type="PROSITE" id="PS00031">
    <property type="entry name" value="NUCLEAR_REC_DBD_1"/>
    <property type="match status" value="1"/>
</dbReference>
<dbReference type="GO" id="GO:0043565">
    <property type="term" value="F:sequence-specific DNA binding"/>
    <property type="evidence" value="ECO:0007669"/>
    <property type="project" value="InterPro"/>
</dbReference>
<dbReference type="InterPro" id="IPR050274">
    <property type="entry name" value="Nuclear_hormone_rcpt_NR2"/>
</dbReference>
<evidence type="ECO:0000256" key="4">
    <source>
        <dbReference type="ARBA" id="ARBA00022833"/>
    </source>
</evidence>
<protein>
    <submittedName>
        <fullName evidence="15">Nuclear receptor subfamily 2 group E member 1 isoform X1</fullName>
    </submittedName>
</protein>
<evidence type="ECO:0000256" key="8">
    <source>
        <dbReference type="ARBA" id="ARBA00023170"/>
    </source>
</evidence>
<reference evidence="15" key="1">
    <citation type="submission" date="2025-08" db="UniProtKB">
        <authorList>
            <consortium name="RefSeq"/>
        </authorList>
    </citation>
    <scope>IDENTIFICATION</scope>
    <source>
        <tissue evidence="15">Whole body</tissue>
    </source>
</reference>
<sequence>MGTGDRLLDIPCKVCGDRSSGKHYGIYSCDGCSGFFKRSIHRNRVYTCKAQGELKGRCPIDKTHRNQCRACRLNKCFQSAMNKDAVQHERGPRKPKLHHHHHHHHHHSLKDTSQSVNHQRQPSQIQLNAEHMIQKSSSAYPKPSMETSLPPVPPPPSQQQQQQQPPPPPPLPPTTLLPPTPPQGPVFLGQQQPPPPPGLLQILMSAEKCQELIWSAKMSEASSPVGIPQPSSPQGSLTLSLSPTWEVLQETTARLLFMAVRWVRCLAPFQTLSKHDQLLLLQESWKELFLLHLAQWSIPWDLSPLLNSEKARERLPADDIKVNNEMKIIQEILARFRQLSPDGSECGCMKAVILFTPETPGLIDAQPVEMLQDQAQCILGDYVRGRYSRQPTRFGRLLLMLPNLRAVRQATIERLFFKETIGDIPIQRLLGDMYHMEKSYADNILSIKNNTDRVHENRNFFFSLIDGLFTFSS</sequence>
<keyword evidence="9 10" id="KW-0539">Nucleus</keyword>
<evidence type="ECO:0000256" key="7">
    <source>
        <dbReference type="ARBA" id="ARBA00023163"/>
    </source>
</evidence>
<feature type="region of interest" description="Disordered" evidence="11">
    <location>
        <begin position="136"/>
        <end position="200"/>
    </location>
</feature>
<evidence type="ECO:0000259" key="12">
    <source>
        <dbReference type="PROSITE" id="PS51030"/>
    </source>
</evidence>
<feature type="domain" description="NR LBD" evidence="13">
    <location>
        <begin position="195"/>
        <end position="437"/>
    </location>
</feature>